<keyword evidence="10" id="KW-1185">Reference proteome</keyword>
<keyword evidence="5 6" id="KW-0012">Acyltransferase</keyword>
<dbReference type="EC" id="2.3.1.1" evidence="6"/>
<feature type="binding site" evidence="6">
    <location>
        <position position="193"/>
    </location>
    <ligand>
        <name>substrate</name>
    </ligand>
</feature>
<evidence type="ECO:0000256" key="5">
    <source>
        <dbReference type="ARBA" id="ARBA00023315"/>
    </source>
</evidence>
<evidence type="ECO:0000313" key="7">
    <source>
        <dbReference type="EMBL" id="ALE19491.1"/>
    </source>
</evidence>
<dbReference type="KEGG" id="cbq:AL705_08115"/>
<dbReference type="RefSeq" id="WP_053962579.1">
    <property type="nucleotide sequence ID" value="NZ_CAJPTR010000006.1"/>
</dbReference>
<dbReference type="Proteomes" id="UP000324288">
    <property type="component" value="Chromosome"/>
</dbReference>
<comment type="subcellular location">
    <subcellularLocation>
        <location evidence="6">Cytoplasm</location>
    </subcellularLocation>
</comment>
<dbReference type="GeneID" id="84895506"/>
<name>A0A0M4MM76_9ACTN</name>
<dbReference type="CDD" id="cd02152">
    <property type="entry name" value="OAT"/>
    <property type="match status" value="1"/>
</dbReference>
<dbReference type="Gene3D" id="3.30.2330.10">
    <property type="entry name" value="arginine biosynthesis bifunctional protein suprefamily"/>
    <property type="match status" value="1"/>
</dbReference>
<feature type="binding site" evidence="6">
    <location>
        <position position="159"/>
    </location>
    <ligand>
        <name>substrate</name>
    </ligand>
</feature>
<dbReference type="Gene3D" id="3.10.20.340">
    <property type="entry name" value="ArgJ beta chain, C-terminal domain"/>
    <property type="match status" value="1"/>
</dbReference>
<evidence type="ECO:0000256" key="6">
    <source>
        <dbReference type="HAMAP-Rule" id="MF_01106"/>
    </source>
</evidence>
<evidence type="ECO:0000256" key="4">
    <source>
        <dbReference type="ARBA" id="ARBA00022813"/>
    </source>
</evidence>
<comment type="function">
    <text evidence="6">Catalyzes two activities which are involved in the cyclic version of arginine biosynthesis: the synthesis of N-acetylglutamate from glutamate and acetyl-CoA as the acetyl donor, and of ornithine by transacetylation between N(2)-acetylornithine and glutamate.</text>
</comment>
<gene>
    <name evidence="6 8" type="primary">argJ</name>
    <name evidence="7" type="ORF">AL705_08115</name>
    <name evidence="8" type="ORF">LC603019_01634</name>
</gene>
<keyword evidence="6" id="KW-0028">Amino-acid biosynthesis</keyword>
<reference evidence="7 9" key="1">
    <citation type="journal article" date="2015" name="Genome Announc.">
        <title>Complete Genome Sequences for Two Strains of a Novel Fastidious, Partially Acid-Fast, Gram-Positive Corynebacterineae Bacterium, Derived from Human Clinical Samples.</title>
        <authorList>
            <person name="Nicholson A.C."/>
            <person name="Bell M."/>
            <person name="Humrighouse B.W."/>
            <person name="McQuiston J.R."/>
        </authorList>
    </citation>
    <scope>NUCLEOTIDE SEQUENCE [LARGE SCALE GENOMIC DNA]</scope>
    <source>
        <strain evidence="7 9">X1698</strain>
    </source>
</reference>
<keyword evidence="4 6" id="KW-0068">Autocatalytic cleavage</keyword>
<dbReference type="Proteomes" id="UP000068137">
    <property type="component" value="Chromosome"/>
</dbReference>
<dbReference type="PANTHER" id="PTHR23100:SF0">
    <property type="entry name" value="ARGININE BIOSYNTHESIS BIFUNCTIONAL PROTEIN ARGJ, MITOCHONDRIAL"/>
    <property type="match status" value="1"/>
</dbReference>
<dbReference type="Pfam" id="PF01960">
    <property type="entry name" value="ArgJ"/>
    <property type="match status" value="1"/>
</dbReference>
<keyword evidence="3 6" id="KW-0808">Transferase</keyword>
<proteinExistence type="inferred from homology"/>
<evidence type="ECO:0000256" key="2">
    <source>
        <dbReference type="ARBA" id="ARBA00011475"/>
    </source>
</evidence>
<feature type="site" description="Involved in the stabilization of negative charge on the oxyanion by the formation of the oxyanion hole" evidence="6">
    <location>
        <position position="120"/>
    </location>
</feature>
<comment type="similarity">
    <text evidence="1 6">Belongs to the ArgJ family.</text>
</comment>
<keyword evidence="6" id="KW-0963">Cytoplasm</keyword>
<evidence type="ECO:0000256" key="3">
    <source>
        <dbReference type="ARBA" id="ARBA00022679"/>
    </source>
</evidence>
<evidence type="ECO:0000313" key="10">
    <source>
        <dbReference type="Proteomes" id="UP000324288"/>
    </source>
</evidence>
<comment type="catalytic activity">
    <reaction evidence="6">
        <text>L-glutamate + acetyl-CoA = N-acetyl-L-glutamate + CoA + H(+)</text>
        <dbReference type="Rhea" id="RHEA:24292"/>
        <dbReference type="ChEBI" id="CHEBI:15378"/>
        <dbReference type="ChEBI" id="CHEBI:29985"/>
        <dbReference type="ChEBI" id="CHEBI:44337"/>
        <dbReference type="ChEBI" id="CHEBI:57287"/>
        <dbReference type="ChEBI" id="CHEBI:57288"/>
        <dbReference type="EC" id="2.3.1.1"/>
    </reaction>
</comment>
<feature type="binding site" evidence="6">
    <location>
        <position position="392"/>
    </location>
    <ligand>
        <name>substrate</name>
    </ligand>
</feature>
<dbReference type="AlphaFoldDB" id="A0A0M4MM76"/>
<dbReference type="PANTHER" id="PTHR23100">
    <property type="entry name" value="ARGININE BIOSYNTHESIS BIFUNCTIONAL PROTEIN ARGJ"/>
    <property type="match status" value="1"/>
</dbReference>
<dbReference type="PATRIC" id="fig|1528099.3.peg.1601"/>
<dbReference type="InterPro" id="IPR016117">
    <property type="entry name" value="ArgJ-like_dom_sf"/>
</dbReference>
<feature type="binding site" evidence="6">
    <location>
        <position position="182"/>
    </location>
    <ligand>
        <name>substrate</name>
    </ligand>
</feature>
<dbReference type="EMBL" id="LR584267">
    <property type="protein sequence ID" value="VHO01708.1"/>
    <property type="molecule type" value="Genomic_DNA"/>
</dbReference>
<feature type="active site" description="Nucleophile" evidence="6">
    <location>
        <position position="193"/>
    </location>
</feature>
<dbReference type="NCBIfam" id="NF003802">
    <property type="entry name" value="PRK05388.1"/>
    <property type="match status" value="1"/>
</dbReference>
<dbReference type="InterPro" id="IPR002813">
    <property type="entry name" value="Arg_biosynth_ArgJ"/>
</dbReference>
<comment type="pathway">
    <text evidence="6">Amino-acid biosynthesis; L-arginine biosynthesis; L-ornithine and N-acetyl-L-glutamate from L-glutamate and N(2)-acetyl-L-ornithine (cyclic): step 1/1.</text>
</comment>
<dbReference type="InterPro" id="IPR042195">
    <property type="entry name" value="ArgJ_beta_C"/>
</dbReference>
<evidence type="ECO:0000313" key="8">
    <source>
        <dbReference type="EMBL" id="VHO01708.1"/>
    </source>
</evidence>
<reference evidence="8 10" key="3">
    <citation type="submission" date="2019-04" db="EMBL/GenBank/DDBJ databases">
        <authorList>
            <person name="Seth-Smith MB H."/>
            <person name="Seth-Smith H."/>
        </authorList>
    </citation>
    <scope>NUCLEOTIDE SEQUENCE [LARGE SCALE GENOMIC DNA]</scope>
    <source>
        <strain evidence="8">USB-603019</strain>
    </source>
</reference>
<dbReference type="GO" id="GO:0004358">
    <property type="term" value="F:L-glutamate N-acetyltransferase activity, acting on acetyl-L-ornithine as donor"/>
    <property type="evidence" value="ECO:0007669"/>
    <property type="project" value="UniProtKB-UniRule"/>
</dbReference>
<dbReference type="SUPFAM" id="SSF56266">
    <property type="entry name" value="DmpA/ArgJ-like"/>
    <property type="match status" value="1"/>
</dbReference>
<comment type="subunit">
    <text evidence="2 6">Heterotetramer of two alpha and two beta chains.</text>
</comment>
<reference evidence="7" key="2">
    <citation type="journal article" date="2016" name="Int. J. Syst. Evol. Microbiol.">
        <title>Lawsonella clevelandensis gen. nov., sp. nov., a new member of the suborder Corynebacterineae isolated from human abscesses.</title>
        <authorList>
            <person name="Bell M.E."/>
            <person name="Bernard K.A."/>
            <person name="Harrington S.M."/>
            <person name="Patel N.B."/>
            <person name="Tucker T.A."/>
            <person name="Metcalfe M.G."/>
            <person name="McQuiston J.R."/>
        </authorList>
    </citation>
    <scope>NUCLEOTIDE SEQUENCE</scope>
    <source>
        <strain evidence="7">X1698</strain>
    </source>
</reference>
<dbReference type="Gene3D" id="3.60.70.12">
    <property type="entry name" value="L-amino peptidase D-ALA esterase/amidase"/>
    <property type="match status" value="1"/>
</dbReference>
<dbReference type="GO" id="GO:0006592">
    <property type="term" value="P:ornithine biosynthetic process"/>
    <property type="evidence" value="ECO:0007669"/>
    <property type="project" value="TreeGrafter"/>
</dbReference>
<feature type="site" description="Involved in the stabilization of negative charge on the oxyanion by the formation of the oxyanion hole" evidence="6">
    <location>
        <position position="121"/>
    </location>
</feature>
<dbReference type="GO" id="GO:0004042">
    <property type="term" value="F:L-glutamate N-acetyltransferase activity"/>
    <property type="evidence" value="ECO:0007669"/>
    <property type="project" value="UniProtKB-UniRule"/>
</dbReference>
<dbReference type="GO" id="GO:0005737">
    <property type="term" value="C:cytoplasm"/>
    <property type="evidence" value="ECO:0007669"/>
    <property type="project" value="UniProtKB-SubCell"/>
</dbReference>
<dbReference type="EC" id="2.3.1.35" evidence="6"/>
<evidence type="ECO:0000313" key="9">
    <source>
        <dbReference type="Proteomes" id="UP000068137"/>
    </source>
</evidence>
<dbReference type="UniPathway" id="UPA00068">
    <property type="reaction ID" value="UER00106"/>
</dbReference>
<dbReference type="GO" id="GO:0006526">
    <property type="term" value="P:L-arginine biosynthetic process"/>
    <property type="evidence" value="ECO:0007669"/>
    <property type="project" value="UniProtKB-UniRule"/>
</dbReference>
<feature type="site" description="Cleavage; by autolysis" evidence="6">
    <location>
        <begin position="192"/>
        <end position="193"/>
    </location>
</feature>
<feature type="chain" id="PRO_5044508156" description="Arginine biosynthesis bifunctional protein ArgJ alpha chain" evidence="6">
    <location>
        <begin position="1"/>
        <end position="192"/>
    </location>
</feature>
<feature type="binding site" evidence="6">
    <location>
        <position position="273"/>
    </location>
    <ligand>
        <name>substrate</name>
    </ligand>
</feature>
<keyword evidence="6" id="KW-0511">Multifunctional enzyme</keyword>
<feature type="chain" id="PRO_5044508155" description="Arginine biosynthesis bifunctional protein ArgJ beta chain" evidence="6">
    <location>
        <begin position="193"/>
        <end position="397"/>
    </location>
</feature>
<sequence>MTITRTAGVTAAQGFRAAGVAAGVKKHGGLDMALVVNEGPQLTAAGVFTSNRFQAAPVLWSREILTDGELRAVVLNSGGANACTGAVGLEDAKEEAIHLALQLTDAGIPTNAGQVAICSTGVIGDRLPMPAILGGIEALPGLLGNTPEKGLEAATAIMTTDTVAKQSEYTSAAGWKVGGMVKGAGMIAPSLATMLCVITTDAIANQADLEAALRFSATYSFDRLDVDGSTSTNDTVLVMANGASGVVANQAELTEAIFAVCDDLADQMMSDAEGVTKCCIITVMGAETEADALTAARVVARDNLVKTALFGQDPNWGRVLATLGVAPVTMDVLKVTVAFNGKEVFANGGGLPDARSIDMTGDRIHVEINLGVGEESASIRTTDLSHAYVEINSAYTT</sequence>
<comment type="catalytic activity">
    <reaction evidence="6">
        <text>N(2)-acetyl-L-ornithine + L-glutamate = N-acetyl-L-glutamate + L-ornithine</text>
        <dbReference type="Rhea" id="RHEA:15349"/>
        <dbReference type="ChEBI" id="CHEBI:29985"/>
        <dbReference type="ChEBI" id="CHEBI:44337"/>
        <dbReference type="ChEBI" id="CHEBI:46911"/>
        <dbReference type="ChEBI" id="CHEBI:57805"/>
        <dbReference type="EC" id="2.3.1.35"/>
    </reaction>
</comment>
<organism evidence="7 9">
    <name type="scientific">Lawsonella clevelandensis</name>
    <dbReference type="NCBI Taxonomy" id="1528099"/>
    <lineage>
        <taxon>Bacteria</taxon>
        <taxon>Bacillati</taxon>
        <taxon>Actinomycetota</taxon>
        <taxon>Actinomycetes</taxon>
        <taxon>Mycobacteriales</taxon>
        <taxon>Lawsonellaceae</taxon>
        <taxon>Lawsonella</taxon>
    </lineage>
</organism>
<dbReference type="STRING" id="1528099.AL705_08115"/>
<dbReference type="OrthoDB" id="9804242at2"/>
<dbReference type="HAMAP" id="MF_01106">
    <property type="entry name" value="ArgJ"/>
    <property type="match status" value="1"/>
</dbReference>
<comment type="pathway">
    <text evidence="6">Amino-acid biosynthesis; L-arginine biosynthesis; N(2)-acetyl-L-ornithine from L-glutamate: step 1/4.</text>
</comment>
<protein>
    <recommendedName>
        <fullName evidence="6">Arginine biosynthesis bifunctional protein ArgJ</fullName>
    </recommendedName>
    <domain>
        <recommendedName>
            <fullName evidence="6">Glutamate N-acetyltransferase</fullName>
            <ecNumber evidence="6">2.3.1.35</ecNumber>
        </recommendedName>
        <alternativeName>
            <fullName evidence="6">Ornithine acetyltransferase</fullName>
            <shortName evidence="6">OATase</shortName>
        </alternativeName>
        <alternativeName>
            <fullName evidence="6">Ornithine transacetylase</fullName>
        </alternativeName>
    </domain>
    <domain>
        <recommendedName>
            <fullName evidence="6">Amino-acid acetyltransferase</fullName>
            <ecNumber evidence="6">2.3.1.1</ecNumber>
        </recommendedName>
        <alternativeName>
            <fullName evidence="6">N-acetylglutamate synthase</fullName>
            <shortName evidence="6">AGSase</shortName>
        </alternativeName>
    </domain>
    <component>
        <recommendedName>
            <fullName evidence="6">Arginine biosynthesis bifunctional protein ArgJ alpha chain</fullName>
        </recommendedName>
    </component>
    <component>
        <recommendedName>
            <fullName evidence="6">Arginine biosynthesis bifunctional protein ArgJ beta chain</fullName>
        </recommendedName>
    </component>
</protein>
<accession>A0A0M4MM76</accession>
<keyword evidence="6" id="KW-0055">Arginine biosynthesis</keyword>
<evidence type="ECO:0000256" key="1">
    <source>
        <dbReference type="ARBA" id="ARBA00006774"/>
    </source>
</evidence>
<dbReference type="NCBIfam" id="TIGR00120">
    <property type="entry name" value="ArgJ"/>
    <property type="match status" value="1"/>
</dbReference>
<feature type="binding site" evidence="6">
    <location>
        <position position="397"/>
    </location>
    <ligand>
        <name>substrate</name>
    </ligand>
</feature>
<dbReference type="EMBL" id="CP012390">
    <property type="protein sequence ID" value="ALE19491.1"/>
    <property type="molecule type" value="Genomic_DNA"/>
</dbReference>